<evidence type="ECO:0000256" key="10">
    <source>
        <dbReference type="HAMAP-Rule" id="MF_02078"/>
    </source>
</evidence>
<evidence type="ECO:0000256" key="4">
    <source>
        <dbReference type="ARBA" id="ARBA00022960"/>
    </source>
</evidence>
<evidence type="ECO:0000256" key="1">
    <source>
        <dbReference type="ARBA" id="ARBA00004651"/>
    </source>
</evidence>
<dbReference type="AlphaFoldDB" id="A0A2G9YMA0"/>
<feature type="transmembrane region" description="Helical" evidence="10">
    <location>
        <begin position="319"/>
        <end position="339"/>
    </location>
</feature>
<feature type="transmembrane region" description="Helical" evidence="10">
    <location>
        <begin position="479"/>
        <end position="501"/>
    </location>
</feature>
<dbReference type="NCBIfam" id="TIGR01695">
    <property type="entry name" value="murJ_mviN"/>
    <property type="match status" value="1"/>
</dbReference>
<dbReference type="GO" id="GO:0034204">
    <property type="term" value="P:lipid translocation"/>
    <property type="evidence" value="ECO:0007669"/>
    <property type="project" value="TreeGrafter"/>
</dbReference>
<keyword evidence="7 10" id="KW-0472">Membrane</keyword>
<dbReference type="InterPro" id="IPR004268">
    <property type="entry name" value="MurJ"/>
</dbReference>
<protein>
    <recommendedName>
        <fullName evidence="10">Probable lipid II flippase MurJ</fullName>
    </recommendedName>
</protein>
<keyword evidence="10 11" id="KW-0813">Transport</keyword>
<gene>
    <name evidence="12" type="primary">mviN</name>
    <name evidence="10" type="synonym">murJ</name>
    <name evidence="12" type="ORF">COX41_01845</name>
</gene>
<dbReference type="PRINTS" id="PR01806">
    <property type="entry name" value="VIRFACTRMVIN"/>
</dbReference>
<dbReference type="HAMAP" id="MF_02078">
    <property type="entry name" value="MurJ_MviN"/>
    <property type="match status" value="1"/>
</dbReference>
<dbReference type="PANTHER" id="PTHR47019">
    <property type="entry name" value="LIPID II FLIPPASE MURJ"/>
    <property type="match status" value="1"/>
</dbReference>
<evidence type="ECO:0000256" key="9">
    <source>
        <dbReference type="ARBA" id="ARBA00061532"/>
    </source>
</evidence>
<dbReference type="Proteomes" id="UP000231292">
    <property type="component" value="Unassembled WGS sequence"/>
</dbReference>
<feature type="transmembrane region" description="Helical" evidence="10">
    <location>
        <begin position="451"/>
        <end position="473"/>
    </location>
</feature>
<evidence type="ECO:0000256" key="5">
    <source>
        <dbReference type="ARBA" id="ARBA00022984"/>
    </source>
</evidence>
<dbReference type="InterPro" id="IPR051050">
    <property type="entry name" value="Lipid_II_flippase_MurJ/MviN"/>
</dbReference>
<keyword evidence="4 10" id="KW-0133">Cell shape</keyword>
<evidence type="ECO:0000256" key="7">
    <source>
        <dbReference type="ARBA" id="ARBA00023136"/>
    </source>
</evidence>
<feature type="transmembrane region" description="Helical" evidence="10">
    <location>
        <begin position="37"/>
        <end position="56"/>
    </location>
</feature>
<evidence type="ECO:0000313" key="13">
    <source>
        <dbReference type="Proteomes" id="UP000231292"/>
    </source>
</evidence>
<comment type="pathway">
    <text evidence="10">Cell wall biogenesis; peptidoglycan biosynthesis.</text>
</comment>
<dbReference type="EMBL" id="PCRK01000035">
    <property type="protein sequence ID" value="PIP19631.1"/>
    <property type="molecule type" value="Genomic_DNA"/>
</dbReference>
<feature type="transmembrane region" description="Helical" evidence="10">
    <location>
        <begin position="396"/>
        <end position="413"/>
    </location>
</feature>
<comment type="subcellular location">
    <subcellularLocation>
        <location evidence="1 10">Cell membrane</location>
        <topology evidence="1 10">Multi-pass membrane protein</topology>
    </subcellularLocation>
</comment>
<accession>A0A2G9YMA0</accession>
<dbReference type="GO" id="GO:0005886">
    <property type="term" value="C:plasma membrane"/>
    <property type="evidence" value="ECO:0007669"/>
    <property type="project" value="UniProtKB-SubCell"/>
</dbReference>
<dbReference type="GO" id="GO:0071555">
    <property type="term" value="P:cell wall organization"/>
    <property type="evidence" value="ECO:0007669"/>
    <property type="project" value="UniProtKB-UniRule"/>
</dbReference>
<evidence type="ECO:0000313" key="12">
    <source>
        <dbReference type="EMBL" id="PIP19631.1"/>
    </source>
</evidence>
<keyword evidence="3 10" id="KW-0812">Transmembrane</keyword>
<keyword evidence="2 10" id="KW-1003">Cell membrane</keyword>
<comment type="function">
    <text evidence="8 10 11">Involved in peptidoglycan biosynthesis. Transports lipid-linked peptidoglycan precursors from the inner to the outer leaflet of the cytoplasmic membrane.</text>
</comment>
<dbReference type="CDD" id="cd13123">
    <property type="entry name" value="MATE_MurJ_like"/>
    <property type="match status" value="1"/>
</dbReference>
<dbReference type="GO" id="GO:0009252">
    <property type="term" value="P:peptidoglycan biosynthetic process"/>
    <property type="evidence" value="ECO:0007669"/>
    <property type="project" value="UniProtKB-UniRule"/>
</dbReference>
<feature type="transmembrane region" description="Helical" evidence="10">
    <location>
        <begin position="144"/>
        <end position="162"/>
    </location>
</feature>
<proteinExistence type="inferred from homology"/>
<dbReference type="PANTHER" id="PTHR47019:SF1">
    <property type="entry name" value="LIPID II FLIPPASE MURJ"/>
    <property type="match status" value="1"/>
</dbReference>
<dbReference type="UniPathway" id="UPA00219"/>
<name>A0A2G9YMA0_9BACT</name>
<sequence>MSIDKGIRHSNLSVAKSAGLIGMATLASRLLGFFRDIIIARLFGVYLYAQVFVIAFKIPNLFRDFVGEGAANAAFVPVFSEYNLKHSKEEFWELANAVLNLLLVTLMAITILGITFSPFIVRLIAPGFLASAEKFALTVKLNRIIFPYILLISLAAYSTALLNSLKHFVIPAFAPCLLNISIIVFALLFGEGIKGLALGVLTGGVLQLLVQIPVLYKKGFRLKIPKTLNHPGARTIGKLMVPRVLSSCIYQLNNFVDSIFGSLALIVGEGGVAVLYFSYRLIQFPLGIFSNALSQAILPTFSQQVITDEAGKLKDTLSFGLRAVFFVMLPVGIFFMVLAKPLVTTLFGGGKFDVYSARLTANALFFYSIGLSAYGANKILQSCFFSLKDTITPAKIAALSLILNITLNAILMFPFKIAGIALATSISGIITFCILFALLKKKLGDFGFREIIFSFLRVLAASICMGGVCYFSVHLSANKFLSLIIALSFGFVSYIIFCFIFKVSEMRQLWGLLYSRIKK</sequence>
<comment type="similarity">
    <text evidence="9 10 11">Belongs to the MurJ/MviN family.</text>
</comment>
<feature type="transmembrane region" description="Helical" evidence="10">
    <location>
        <begin position="419"/>
        <end position="439"/>
    </location>
</feature>
<feature type="transmembrane region" description="Helical" evidence="10">
    <location>
        <begin position="169"/>
        <end position="190"/>
    </location>
</feature>
<evidence type="ECO:0000256" key="3">
    <source>
        <dbReference type="ARBA" id="ARBA00022692"/>
    </source>
</evidence>
<keyword evidence="10 11" id="KW-0961">Cell wall biogenesis/degradation</keyword>
<feature type="transmembrane region" description="Helical" evidence="10">
    <location>
        <begin position="97"/>
        <end position="124"/>
    </location>
</feature>
<feature type="transmembrane region" description="Helical" evidence="10">
    <location>
        <begin position="259"/>
        <end position="279"/>
    </location>
</feature>
<organism evidence="12 13">
    <name type="scientific">Candidatus Sherwoodlollariibacterium unditelluris</name>
    <dbReference type="NCBI Taxonomy" id="1974757"/>
    <lineage>
        <taxon>Bacteria</taxon>
        <taxon>Pseudomonadati</taxon>
        <taxon>Candidatus Omnitrophota</taxon>
        <taxon>Candidatus Sherwoodlollariibacterium</taxon>
    </lineage>
</organism>
<feature type="transmembrane region" description="Helical" evidence="10">
    <location>
        <begin position="359"/>
        <end position="376"/>
    </location>
</feature>
<reference evidence="12 13" key="1">
    <citation type="submission" date="2017-09" db="EMBL/GenBank/DDBJ databases">
        <title>Depth-based differentiation of microbial function through sediment-hosted aquifers and enrichment of novel symbionts in the deep terrestrial subsurface.</title>
        <authorList>
            <person name="Probst A.J."/>
            <person name="Ladd B."/>
            <person name="Jarett J.K."/>
            <person name="Geller-Mcgrath D.E."/>
            <person name="Sieber C.M."/>
            <person name="Emerson J.B."/>
            <person name="Anantharaman K."/>
            <person name="Thomas B.C."/>
            <person name="Malmstrom R."/>
            <person name="Stieglmeier M."/>
            <person name="Klingl A."/>
            <person name="Woyke T."/>
            <person name="Ryan C.M."/>
            <person name="Banfield J.F."/>
        </authorList>
    </citation>
    <scope>NUCLEOTIDE SEQUENCE [LARGE SCALE GENOMIC DNA]</scope>
    <source>
        <strain evidence="12">CG23_combo_of_CG06-09_8_20_14_all_41_10</strain>
    </source>
</reference>
<keyword evidence="6 10" id="KW-1133">Transmembrane helix</keyword>
<keyword evidence="5 10" id="KW-0573">Peptidoglycan synthesis</keyword>
<dbReference type="GO" id="GO:0008360">
    <property type="term" value="P:regulation of cell shape"/>
    <property type="evidence" value="ECO:0007669"/>
    <property type="project" value="UniProtKB-UniRule"/>
</dbReference>
<evidence type="ECO:0000256" key="11">
    <source>
        <dbReference type="PIRNR" id="PIRNR002869"/>
    </source>
</evidence>
<dbReference type="GO" id="GO:0015648">
    <property type="term" value="F:lipid-linked peptidoglycan transporter activity"/>
    <property type="evidence" value="ECO:0007669"/>
    <property type="project" value="UniProtKB-UniRule"/>
</dbReference>
<dbReference type="PIRSF" id="PIRSF002869">
    <property type="entry name" value="MviN"/>
    <property type="match status" value="1"/>
</dbReference>
<feature type="transmembrane region" description="Helical" evidence="10">
    <location>
        <begin position="196"/>
        <end position="216"/>
    </location>
</feature>
<evidence type="ECO:0000256" key="8">
    <source>
        <dbReference type="ARBA" id="ARBA00060041"/>
    </source>
</evidence>
<comment type="caution">
    <text evidence="12">The sequence shown here is derived from an EMBL/GenBank/DDBJ whole genome shotgun (WGS) entry which is preliminary data.</text>
</comment>
<dbReference type="Pfam" id="PF03023">
    <property type="entry name" value="MurJ"/>
    <property type="match status" value="1"/>
</dbReference>
<evidence type="ECO:0000256" key="2">
    <source>
        <dbReference type="ARBA" id="ARBA00022475"/>
    </source>
</evidence>
<evidence type="ECO:0000256" key="6">
    <source>
        <dbReference type="ARBA" id="ARBA00022989"/>
    </source>
</evidence>